<reference evidence="2" key="1">
    <citation type="submission" date="2020-05" db="EMBL/GenBank/DDBJ databases">
        <title>WGS assembly of Corymbia citriodora subspecies variegata.</title>
        <authorList>
            <person name="Barry K."/>
            <person name="Hundley H."/>
            <person name="Shu S."/>
            <person name="Jenkins J."/>
            <person name="Grimwood J."/>
            <person name="Baten A."/>
        </authorList>
    </citation>
    <scope>NUCLEOTIDE SEQUENCE</scope>
    <source>
        <strain evidence="2">CV2-018</strain>
    </source>
</reference>
<dbReference type="CDD" id="cd00121">
    <property type="entry name" value="MATH"/>
    <property type="match status" value="1"/>
</dbReference>
<dbReference type="Gramene" id="rna-gnl|WGS:JABURB|Cocit.L5284.1">
    <property type="protein sequence ID" value="cds-KAF7850577.1"/>
    <property type="gene ID" value="gene-BT93_L5284"/>
</dbReference>
<dbReference type="Pfam" id="PF22486">
    <property type="entry name" value="MATH_2"/>
    <property type="match status" value="1"/>
</dbReference>
<dbReference type="PROSITE" id="PS50144">
    <property type="entry name" value="MATH"/>
    <property type="match status" value="1"/>
</dbReference>
<dbReference type="Gene3D" id="2.60.210.10">
    <property type="entry name" value="Apoptosis, Tumor Necrosis Factor Receptor Associated Protein 2, Chain A"/>
    <property type="match status" value="1"/>
</dbReference>
<evidence type="ECO:0000259" key="1">
    <source>
        <dbReference type="PROSITE" id="PS50144"/>
    </source>
</evidence>
<name>A0A8T0CSD2_CORYI</name>
<accession>A0A8T0CSD2</accession>
<sequence>MDSCTFGAEVFVIQPAKTREDSLTLTRYPTQNTFTFMIENWSKLGTDPRSKEFTFKRRQWKLLVYPKGHATAEGKSLSVYLEVQNLTGEMKVYADFNLPVLDQVKKKNKEKQFKCWLSASHPRGGDAEFMPLKDLEKKSAKGFVQDDTLLVEVQISVVSKHADQTTKELTPQ</sequence>
<dbReference type="InterPro" id="IPR002083">
    <property type="entry name" value="MATH/TRAF_dom"/>
</dbReference>
<evidence type="ECO:0000313" key="3">
    <source>
        <dbReference type="Proteomes" id="UP000806378"/>
    </source>
</evidence>
<dbReference type="Proteomes" id="UP000806378">
    <property type="component" value="Unassembled WGS sequence"/>
</dbReference>
<dbReference type="SUPFAM" id="SSF49599">
    <property type="entry name" value="TRAF domain-like"/>
    <property type="match status" value="1"/>
</dbReference>
<dbReference type="EMBL" id="MU089602">
    <property type="protein sequence ID" value="KAF7850577.1"/>
    <property type="molecule type" value="Genomic_DNA"/>
</dbReference>
<dbReference type="InterPro" id="IPR008974">
    <property type="entry name" value="TRAF-like"/>
</dbReference>
<dbReference type="PANTHER" id="PTHR46162">
    <property type="entry name" value="TRAF-LIKE FAMILY PROTEIN"/>
    <property type="match status" value="1"/>
</dbReference>
<proteinExistence type="predicted"/>
<evidence type="ECO:0000313" key="2">
    <source>
        <dbReference type="EMBL" id="KAF7850577.1"/>
    </source>
</evidence>
<dbReference type="PANTHER" id="PTHR46162:SF40">
    <property type="entry name" value="TRAF-LIKE FAMILY PROTEIN"/>
    <property type="match status" value="1"/>
</dbReference>
<dbReference type="AlphaFoldDB" id="A0A8T0CSD2"/>
<feature type="domain" description="MATH" evidence="1">
    <location>
        <begin position="31"/>
        <end position="155"/>
    </location>
</feature>
<comment type="caution">
    <text evidence="2">The sequence shown here is derived from an EMBL/GenBank/DDBJ whole genome shotgun (WGS) entry which is preliminary data.</text>
</comment>
<protein>
    <recommendedName>
        <fullName evidence="1">MATH domain-containing protein</fullName>
    </recommendedName>
</protein>
<keyword evidence="3" id="KW-1185">Reference proteome</keyword>
<gene>
    <name evidence="2" type="ORF">BT93_L5284</name>
</gene>
<dbReference type="OrthoDB" id="192247at2759"/>
<organism evidence="2 3">
    <name type="scientific">Corymbia citriodora subsp. variegata</name>
    <dbReference type="NCBI Taxonomy" id="360336"/>
    <lineage>
        <taxon>Eukaryota</taxon>
        <taxon>Viridiplantae</taxon>
        <taxon>Streptophyta</taxon>
        <taxon>Embryophyta</taxon>
        <taxon>Tracheophyta</taxon>
        <taxon>Spermatophyta</taxon>
        <taxon>Magnoliopsida</taxon>
        <taxon>eudicotyledons</taxon>
        <taxon>Gunneridae</taxon>
        <taxon>Pentapetalae</taxon>
        <taxon>rosids</taxon>
        <taxon>malvids</taxon>
        <taxon>Myrtales</taxon>
        <taxon>Myrtaceae</taxon>
        <taxon>Myrtoideae</taxon>
        <taxon>Eucalypteae</taxon>
        <taxon>Corymbia</taxon>
    </lineage>
</organism>